<dbReference type="RefSeq" id="WP_137090669.1">
    <property type="nucleotide sequence ID" value="NZ_CP028923.1"/>
</dbReference>
<evidence type="ECO:0000313" key="2">
    <source>
        <dbReference type="Proteomes" id="UP000298616"/>
    </source>
</evidence>
<dbReference type="Proteomes" id="UP000298616">
    <property type="component" value="Chromosome"/>
</dbReference>
<protein>
    <recommendedName>
        <fullName evidence="3">AsmA-like C-terminal domain-containing protein</fullName>
    </recommendedName>
</protein>
<name>A0A4D7JJC0_9BACT</name>
<gene>
    <name evidence="1" type="ORF">DCC35_10150</name>
</gene>
<evidence type="ECO:0008006" key="3">
    <source>
        <dbReference type="Google" id="ProtNLM"/>
    </source>
</evidence>
<dbReference type="OrthoDB" id="9806239at2"/>
<dbReference type="InterPro" id="IPR008023">
    <property type="entry name" value="DUF748"/>
</dbReference>
<sequence length="359" mass="41182">MVHLYDFSVNGENKMELAALSEIEFIIDTISAYQGNYHISRLNLKEPSLEIYRVSTGNNIVRKFSMDMLTTSDFDSLLNLSHSDPDSMIAHYDKLNFIHSSYLKFYNTVYTGAINVIKQYSFKELKLDSLHIERGRLEYSDYSSGEPFYLQLEEGFAKMNSFNSNSDNSKLFFNAEMNYSGHLSGRVVFKSLKDREIQISHKIKDIKIVDFSPFTDFYIDQPFWDGIINLQAETEIDDDYMYSTNDVVITHLEVGDKIPGTKNKKIPSRFAVGLMKDVKGEVKLSIPIKGKVGHPESDFIPNVGKVVKDLVVKTAATPVKLISKPFKDKSNKIREIKFNYLDSVISIKQKRNSILFQNY</sequence>
<evidence type="ECO:0000313" key="1">
    <source>
        <dbReference type="EMBL" id="QCK15083.1"/>
    </source>
</evidence>
<dbReference type="AlphaFoldDB" id="A0A4D7JJC0"/>
<keyword evidence="2" id="KW-1185">Reference proteome</keyword>
<accession>A0A4D7JJC0</accession>
<dbReference type="Pfam" id="PF05359">
    <property type="entry name" value="DUF748"/>
    <property type="match status" value="1"/>
</dbReference>
<proteinExistence type="predicted"/>
<organism evidence="1 2">
    <name type="scientific">Mangrovivirga cuniculi</name>
    <dbReference type="NCBI Taxonomy" id="2715131"/>
    <lineage>
        <taxon>Bacteria</taxon>
        <taxon>Pseudomonadati</taxon>
        <taxon>Bacteroidota</taxon>
        <taxon>Cytophagia</taxon>
        <taxon>Cytophagales</taxon>
        <taxon>Mangrovivirgaceae</taxon>
        <taxon>Mangrovivirga</taxon>
    </lineage>
</organism>
<reference evidence="1 2" key="1">
    <citation type="submission" date="2018-04" db="EMBL/GenBank/DDBJ databases">
        <title>Complete genome uncultured novel isolate.</title>
        <authorList>
            <person name="Merlino G."/>
        </authorList>
    </citation>
    <scope>NUCLEOTIDE SEQUENCE [LARGE SCALE GENOMIC DNA]</scope>
    <source>
        <strain evidence="2">R1DC9</strain>
    </source>
</reference>
<dbReference type="EMBL" id="CP028923">
    <property type="protein sequence ID" value="QCK15083.1"/>
    <property type="molecule type" value="Genomic_DNA"/>
</dbReference>
<dbReference type="KEGG" id="fpf:DCC35_10150"/>